<reference evidence="3" key="1">
    <citation type="submission" date="2023-08" db="EMBL/GenBank/DDBJ databases">
        <authorList>
            <person name="Alioto T."/>
            <person name="Alioto T."/>
            <person name="Gomez Garrido J."/>
        </authorList>
    </citation>
    <scope>NUCLEOTIDE SEQUENCE</scope>
</reference>
<dbReference type="EMBL" id="OX597841">
    <property type="protein sequence ID" value="CAI9743077.1"/>
    <property type="molecule type" value="Genomic_DNA"/>
</dbReference>
<dbReference type="AlphaFoldDB" id="A0AA36FMA8"/>
<feature type="region of interest" description="Disordered" evidence="1">
    <location>
        <begin position="63"/>
        <end position="103"/>
    </location>
</feature>
<gene>
    <name evidence="3" type="ORF">OCTVUL_1B005647</name>
</gene>
<feature type="signal peptide" evidence="2">
    <location>
        <begin position="1"/>
        <end position="18"/>
    </location>
</feature>
<name>A0AA36FMA8_OCTVU</name>
<sequence>MLCMIIVWIILKCREIYSICQVKNSFISSFIGICESRFTMEAPRENSLRKLIPQISALRNSTPKWDEEGVEKKRCKYERDDGSRREMSKKRSSSQPTTKLKKT</sequence>
<evidence type="ECO:0000313" key="3">
    <source>
        <dbReference type="EMBL" id="CAI9743077.1"/>
    </source>
</evidence>
<accession>A0AA36FMA8</accession>
<keyword evidence="2" id="KW-0732">Signal</keyword>
<feature type="compositionally biased region" description="Basic and acidic residues" evidence="1">
    <location>
        <begin position="64"/>
        <end position="86"/>
    </location>
</feature>
<evidence type="ECO:0000256" key="1">
    <source>
        <dbReference type="SAM" id="MobiDB-lite"/>
    </source>
</evidence>
<evidence type="ECO:0000256" key="2">
    <source>
        <dbReference type="SAM" id="SignalP"/>
    </source>
</evidence>
<organism evidence="3 4">
    <name type="scientific">Octopus vulgaris</name>
    <name type="common">Common octopus</name>
    <dbReference type="NCBI Taxonomy" id="6645"/>
    <lineage>
        <taxon>Eukaryota</taxon>
        <taxon>Metazoa</taxon>
        <taxon>Spiralia</taxon>
        <taxon>Lophotrochozoa</taxon>
        <taxon>Mollusca</taxon>
        <taxon>Cephalopoda</taxon>
        <taxon>Coleoidea</taxon>
        <taxon>Octopodiformes</taxon>
        <taxon>Octopoda</taxon>
        <taxon>Incirrata</taxon>
        <taxon>Octopodidae</taxon>
        <taxon>Octopus</taxon>
    </lineage>
</organism>
<evidence type="ECO:0000313" key="4">
    <source>
        <dbReference type="Proteomes" id="UP001162480"/>
    </source>
</evidence>
<feature type="chain" id="PRO_5041411809" evidence="2">
    <location>
        <begin position="19"/>
        <end position="103"/>
    </location>
</feature>
<keyword evidence="4" id="KW-1185">Reference proteome</keyword>
<proteinExistence type="predicted"/>
<dbReference type="Proteomes" id="UP001162480">
    <property type="component" value="Chromosome 28"/>
</dbReference>
<protein>
    <submittedName>
        <fullName evidence="3">Uncharacterized protein</fullName>
    </submittedName>
</protein>